<feature type="region of interest" description="Disordered" evidence="1">
    <location>
        <begin position="47"/>
        <end position="68"/>
    </location>
</feature>
<dbReference type="EMBL" id="GBHO01016704">
    <property type="protein sequence ID" value="JAG26900.1"/>
    <property type="molecule type" value="Transcribed_RNA"/>
</dbReference>
<sequence>NFSVLGSTAGPQLCPNACDKTEEEGRGRIKQEGDKVQLEMEQVIRTEMKDPEGVKMGKPYQTNQHVPRPDNVGIPYQNNQQHSPRPDGAGVPYQTHTHLPRPDNSGLPLPFPPFRPDIMTPVYMKPLYMKANTGTNAPHWPPIVTSGDRLYIPHIAVDKEDTPPEIFPSKVYLVPIPRPLTLGHEDFMSLTYPWEGRTPVPKEELSGSYKPSRPRPQPSFTYPSTFTYLLFPKDLRGK</sequence>
<feature type="compositionally biased region" description="Basic and acidic residues" evidence="1">
    <location>
        <begin position="19"/>
        <end position="35"/>
    </location>
</feature>
<protein>
    <submittedName>
        <fullName evidence="2">Ribosome-binding factor A</fullName>
    </submittedName>
</protein>
<reference evidence="2" key="1">
    <citation type="journal article" date="2014" name="PLoS ONE">
        <title>Transcriptome-Based Identification of ABC Transporters in the Western Tarnished Plant Bug Lygus hesperus.</title>
        <authorList>
            <person name="Hull J.J."/>
            <person name="Chaney K."/>
            <person name="Geib S.M."/>
            <person name="Fabrick J.A."/>
            <person name="Brent C.S."/>
            <person name="Walsh D."/>
            <person name="Lavine L.C."/>
        </authorList>
    </citation>
    <scope>NUCLEOTIDE SEQUENCE</scope>
</reference>
<organism evidence="2">
    <name type="scientific">Lygus hesperus</name>
    <name type="common">Western plant bug</name>
    <dbReference type="NCBI Taxonomy" id="30085"/>
    <lineage>
        <taxon>Eukaryota</taxon>
        <taxon>Metazoa</taxon>
        <taxon>Ecdysozoa</taxon>
        <taxon>Arthropoda</taxon>
        <taxon>Hexapoda</taxon>
        <taxon>Insecta</taxon>
        <taxon>Pterygota</taxon>
        <taxon>Neoptera</taxon>
        <taxon>Paraneoptera</taxon>
        <taxon>Hemiptera</taxon>
        <taxon>Heteroptera</taxon>
        <taxon>Panheteroptera</taxon>
        <taxon>Cimicomorpha</taxon>
        <taxon>Miridae</taxon>
        <taxon>Mirini</taxon>
        <taxon>Lygus</taxon>
    </lineage>
</organism>
<feature type="region of interest" description="Disordered" evidence="1">
    <location>
        <begin position="201"/>
        <end position="222"/>
    </location>
</feature>
<feature type="non-terminal residue" evidence="2">
    <location>
        <position position="1"/>
    </location>
</feature>
<feature type="compositionally biased region" description="Polar residues" evidence="1">
    <location>
        <begin position="1"/>
        <end position="10"/>
    </location>
</feature>
<name>A0A0A9YBI6_LYGHE</name>
<evidence type="ECO:0000313" key="2">
    <source>
        <dbReference type="EMBL" id="JAG26900.1"/>
    </source>
</evidence>
<proteinExistence type="predicted"/>
<feature type="region of interest" description="Disordered" evidence="1">
    <location>
        <begin position="1"/>
        <end position="35"/>
    </location>
</feature>
<gene>
    <name evidence="2" type="primary">rbfA_1</name>
    <name evidence="2" type="ORF">CM83_104462</name>
</gene>
<dbReference type="AlphaFoldDB" id="A0A0A9YBI6"/>
<evidence type="ECO:0000256" key="1">
    <source>
        <dbReference type="SAM" id="MobiDB-lite"/>
    </source>
</evidence>
<accession>A0A0A9YBI6</accession>
<reference evidence="2" key="2">
    <citation type="submission" date="2014-07" db="EMBL/GenBank/DDBJ databases">
        <authorList>
            <person name="Hull J."/>
        </authorList>
    </citation>
    <scope>NUCLEOTIDE SEQUENCE</scope>
</reference>